<name>A0A1I7YY11_9BILA</name>
<dbReference type="GO" id="GO:0004862">
    <property type="term" value="F:cAMP-dependent protein kinase inhibitor activity"/>
    <property type="evidence" value="ECO:0007669"/>
    <property type="project" value="InterPro"/>
</dbReference>
<protein>
    <submittedName>
        <fullName evidence="6">cAMP-dependent protein kinase inhibitor</fullName>
    </submittedName>
</protein>
<evidence type="ECO:0000256" key="4">
    <source>
        <dbReference type="SAM" id="MobiDB-lite"/>
    </source>
</evidence>
<feature type="region of interest" description="Disordered" evidence="4">
    <location>
        <begin position="1"/>
        <end position="37"/>
    </location>
</feature>
<keyword evidence="5" id="KW-1185">Reference proteome</keyword>
<dbReference type="AlphaFoldDB" id="A0A1I7YY11"/>
<reference evidence="6" key="1">
    <citation type="submission" date="2016-11" db="UniProtKB">
        <authorList>
            <consortium name="WormBaseParasite"/>
        </authorList>
    </citation>
    <scope>IDENTIFICATION</scope>
</reference>
<evidence type="ECO:0000256" key="3">
    <source>
        <dbReference type="ARBA" id="ARBA00023013"/>
    </source>
</evidence>
<organism evidence="5 6">
    <name type="scientific">Steinernema glaseri</name>
    <dbReference type="NCBI Taxonomy" id="37863"/>
    <lineage>
        <taxon>Eukaryota</taxon>
        <taxon>Metazoa</taxon>
        <taxon>Ecdysozoa</taxon>
        <taxon>Nematoda</taxon>
        <taxon>Chromadorea</taxon>
        <taxon>Rhabditida</taxon>
        <taxon>Tylenchina</taxon>
        <taxon>Panagrolaimomorpha</taxon>
        <taxon>Strongyloidoidea</taxon>
        <taxon>Steinernematidae</taxon>
        <taxon>Steinernema</taxon>
    </lineage>
</organism>
<proteinExistence type="inferred from homology"/>
<comment type="similarity">
    <text evidence="2">Belongs to the PKI family.</text>
</comment>
<evidence type="ECO:0000313" key="6">
    <source>
        <dbReference type="WBParaSite" id="L893_g20869.t1"/>
    </source>
</evidence>
<evidence type="ECO:0000313" key="5">
    <source>
        <dbReference type="Proteomes" id="UP000095287"/>
    </source>
</evidence>
<dbReference type="Proteomes" id="UP000095287">
    <property type="component" value="Unplaced"/>
</dbReference>
<dbReference type="WBParaSite" id="L893_g20869.t1">
    <property type="protein sequence ID" value="L893_g20869.t1"/>
    <property type="gene ID" value="L893_g20869"/>
</dbReference>
<accession>A0A1I7YY11</accession>
<sequence>MARWKSDVATIATVSSDEAEQCRQPEPAEGPSADMDGGCSAMATADQLHEQFIASQRCGRRNALANPDELATADPGAFKLAEALEYTSIGASSSKTASDTANEVSTDSASSSD</sequence>
<dbReference type="Pfam" id="PF02827">
    <property type="entry name" value="PKI"/>
    <property type="match status" value="1"/>
</dbReference>
<evidence type="ECO:0000256" key="2">
    <source>
        <dbReference type="ARBA" id="ARBA00006393"/>
    </source>
</evidence>
<comment type="function">
    <text evidence="1">Extremely potent competitive inhibitor of cAMP-dependent protein kinase activity, this protein interacts with the catalytic subunit of the enzyme after the cAMP-induced dissociation of its regulatory chains.</text>
</comment>
<feature type="region of interest" description="Disordered" evidence="4">
    <location>
        <begin position="89"/>
        <end position="113"/>
    </location>
</feature>
<evidence type="ECO:0000256" key="1">
    <source>
        <dbReference type="ARBA" id="ARBA00002844"/>
    </source>
</evidence>
<keyword evidence="3" id="KW-0649">Protein kinase inhibitor</keyword>
<dbReference type="InterPro" id="IPR004171">
    <property type="entry name" value="cAMP_dep_PKI"/>
</dbReference>